<sequence length="359" mass="39690">MLHTLILAGGSGTRFWPLSRKAFPKQLLDLTGEGSLLQQTSNRAQACAPSENLWVATGEHLVAPIQSQLPDLDSSHIIVEPCGRNTAPCIGLAALQLLAVDPEAVMLVLPSDQLITPVEEFRRAVEQGAKLIQDDSTRFVLFGAKPTFPSTGFGYIERGSALEKTSPTTFDVAAFHEKPNEPTAEKYLAAGSFYWNCGIFLWRADQVLAAIKKHQPDLYTHLERLQPAVGTDDWQSALEHEFPRMPSISIDYAVLEKADNVLVIEAPFEWDDLGSWKALRRLLPADQEGNIVHGNHTGSAKDSVIYSTNPNQLIATIGLEGCLVVQTDEVILIARNDDEQALKELLEQIKEEKNLERYL</sequence>
<evidence type="ECO:0000313" key="10">
    <source>
        <dbReference type="EMBL" id="QDU79004.1"/>
    </source>
</evidence>
<dbReference type="OrthoDB" id="9806359at2"/>
<gene>
    <name evidence="10" type="primary">manC</name>
    <name evidence="10" type="ORF">Pla110_07080</name>
</gene>
<dbReference type="GO" id="GO:0005525">
    <property type="term" value="F:GTP binding"/>
    <property type="evidence" value="ECO:0007669"/>
    <property type="project" value="UniProtKB-KW"/>
</dbReference>
<dbReference type="InterPro" id="IPR054566">
    <property type="entry name" value="ManC/GMP-like_b-helix"/>
</dbReference>
<dbReference type="Pfam" id="PF22640">
    <property type="entry name" value="ManC_GMP_beta-helix"/>
    <property type="match status" value="1"/>
</dbReference>
<evidence type="ECO:0000256" key="1">
    <source>
        <dbReference type="ARBA" id="ARBA00006115"/>
    </source>
</evidence>
<dbReference type="EC" id="2.7.7.13" evidence="2"/>
<evidence type="ECO:0000259" key="8">
    <source>
        <dbReference type="Pfam" id="PF00483"/>
    </source>
</evidence>
<dbReference type="PANTHER" id="PTHR46390:SF1">
    <property type="entry name" value="MANNOSE-1-PHOSPHATE GUANYLYLTRANSFERASE"/>
    <property type="match status" value="1"/>
</dbReference>
<dbReference type="AlphaFoldDB" id="A0A518CIJ5"/>
<dbReference type="SUPFAM" id="SSF53448">
    <property type="entry name" value="Nucleotide-diphospho-sugar transferases"/>
    <property type="match status" value="1"/>
</dbReference>
<dbReference type="InterPro" id="IPR029044">
    <property type="entry name" value="Nucleotide-diphossugar_trans"/>
</dbReference>
<evidence type="ECO:0000313" key="11">
    <source>
        <dbReference type="Proteomes" id="UP000317178"/>
    </source>
</evidence>
<evidence type="ECO:0000256" key="6">
    <source>
        <dbReference type="ARBA" id="ARBA00023134"/>
    </source>
</evidence>
<dbReference type="GO" id="GO:0009298">
    <property type="term" value="P:GDP-mannose biosynthetic process"/>
    <property type="evidence" value="ECO:0007669"/>
    <property type="project" value="TreeGrafter"/>
</dbReference>
<evidence type="ECO:0000256" key="2">
    <source>
        <dbReference type="ARBA" id="ARBA00012387"/>
    </source>
</evidence>
<proteinExistence type="inferred from homology"/>
<keyword evidence="5" id="KW-0547">Nucleotide-binding</keyword>
<dbReference type="InterPro" id="IPR051161">
    <property type="entry name" value="Mannose-6P_isomerase_type2"/>
</dbReference>
<dbReference type="SUPFAM" id="SSF159283">
    <property type="entry name" value="Guanosine diphospho-D-mannose pyrophosphorylase/mannose-6-phosphate isomerase linker domain"/>
    <property type="match status" value="1"/>
</dbReference>
<dbReference type="CDD" id="cd02509">
    <property type="entry name" value="GDP-M1P_Guanylyltransferase"/>
    <property type="match status" value="1"/>
</dbReference>
<protein>
    <recommendedName>
        <fullName evidence="2">mannose-1-phosphate guanylyltransferase</fullName>
        <ecNumber evidence="2">2.7.7.13</ecNumber>
    </recommendedName>
</protein>
<dbReference type="EMBL" id="CP036281">
    <property type="protein sequence ID" value="QDU79004.1"/>
    <property type="molecule type" value="Genomic_DNA"/>
</dbReference>
<accession>A0A518CIJ5</accession>
<reference evidence="10 11" key="1">
    <citation type="submission" date="2019-02" db="EMBL/GenBank/DDBJ databases">
        <title>Deep-cultivation of Planctomycetes and their phenomic and genomic characterization uncovers novel biology.</title>
        <authorList>
            <person name="Wiegand S."/>
            <person name="Jogler M."/>
            <person name="Boedeker C."/>
            <person name="Pinto D."/>
            <person name="Vollmers J."/>
            <person name="Rivas-Marin E."/>
            <person name="Kohn T."/>
            <person name="Peeters S.H."/>
            <person name="Heuer A."/>
            <person name="Rast P."/>
            <person name="Oberbeckmann S."/>
            <person name="Bunk B."/>
            <person name="Jeske O."/>
            <person name="Meyerdierks A."/>
            <person name="Storesund J.E."/>
            <person name="Kallscheuer N."/>
            <person name="Luecker S."/>
            <person name="Lage O.M."/>
            <person name="Pohl T."/>
            <person name="Merkel B.J."/>
            <person name="Hornburger P."/>
            <person name="Mueller R.-W."/>
            <person name="Bruemmer F."/>
            <person name="Labrenz M."/>
            <person name="Spormann A.M."/>
            <person name="Op den Camp H."/>
            <person name="Overmann J."/>
            <person name="Amann R."/>
            <person name="Jetten M.S.M."/>
            <person name="Mascher T."/>
            <person name="Medema M.H."/>
            <person name="Devos D.P."/>
            <person name="Kaster A.-K."/>
            <person name="Ovreas L."/>
            <person name="Rohde M."/>
            <person name="Galperin M.Y."/>
            <person name="Jogler C."/>
        </authorList>
    </citation>
    <scope>NUCLEOTIDE SEQUENCE [LARGE SCALE GENOMIC DNA]</scope>
    <source>
        <strain evidence="10 11">Pla110</strain>
    </source>
</reference>
<evidence type="ECO:0000256" key="4">
    <source>
        <dbReference type="ARBA" id="ARBA00022695"/>
    </source>
</evidence>
<dbReference type="FunFam" id="3.90.550.10:FF:000046">
    <property type="entry name" value="Mannose-1-phosphate guanylyltransferase (GDP)"/>
    <property type="match status" value="1"/>
</dbReference>
<organism evidence="10 11">
    <name type="scientific">Polystyrenella longa</name>
    <dbReference type="NCBI Taxonomy" id="2528007"/>
    <lineage>
        <taxon>Bacteria</taxon>
        <taxon>Pseudomonadati</taxon>
        <taxon>Planctomycetota</taxon>
        <taxon>Planctomycetia</taxon>
        <taxon>Planctomycetales</taxon>
        <taxon>Planctomycetaceae</taxon>
        <taxon>Polystyrenella</taxon>
    </lineage>
</organism>
<keyword evidence="4 10" id="KW-0548">Nucleotidyltransferase</keyword>
<keyword evidence="11" id="KW-1185">Reference proteome</keyword>
<keyword evidence="6" id="KW-0342">GTP-binding</keyword>
<dbReference type="InterPro" id="IPR005835">
    <property type="entry name" value="NTP_transferase_dom"/>
</dbReference>
<dbReference type="Pfam" id="PF00483">
    <property type="entry name" value="NTP_transferase"/>
    <property type="match status" value="1"/>
</dbReference>
<evidence type="ECO:0000259" key="9">
    <source>
        <dbReference type="Pfam" id="PF22640"/>
    </source>
</evidence>
<evidence type="ECO:0000256" key="5">
    <source>
        <dbReference type="ARBA" id="ARBA00022741"/>
    </source>
</evidence>
<evidence type="ECO:0000256" key="3">
    <source>
        <dbReference type="ARBA" id="ARBA00022679"/>
    </source>
</evidence>
<name>A0A518CIJ5_9PLAN</name>
<dbReference type="Proteomes" id="UP000317178">
    <property type="component" value="Chromosome"/>
</dbReference>
<feature type="domain" description="MannoseP isomerase/GMP-like beta-helix" evidence="9">
    <location>
        <begin position="300"/>
        <end position="348"/>
    </location>
</feature>
<feature type="domain" description="Nucleotidyl transferase" evidence="8">
    <location>
        <begin position="4"/>
        <end position="284"/>
    </location>
</feature>
<comment type="catalytic activity">
    <reaction evidence="7">
        <text>alpha-D-mannose 1-phosphate + GTP + H(+) = GDP-alpha-D-mannose + diphosphate</text>
        <dbReference type="Rhea" id="RHEA:15229"/>
        <dbReference type="ChEBI" id="CHEBI:15378"/>
        <dbReference type="ChEBI" id="CHEBI:33019"/>
        <dbReference type="ChEBI" id="CHEBI:37565"/>
        <dbReference type="ChEBI" id="CHEBI:57527"/>
        <dbReference type="ChEBI" id="CHEBI:58409"/>
        <dbReference type="EC" id="2.7.7.13"/>
    </reaction>
</comment>
<dbReference type="PANTHER" id="PTHR46390">
    <property type="entry name" value="MANNOSE-1-PHOSPHATE GUANYLYLTRANSFERASE"/>
    <property type="match status" value="1"/>
</dbReference>
<dbReference type="Gene3D" id="3.90.550.10">
    <property type="entry name" value="Spore Coat Polysaccharide Biosynthesis Protein SpsA, Chain A"/>
    <property type="match status" value="1"/>
</dbReference>
<keyword evidence="3 10" id="KW-0808">Transferase</keyword>
<dbReference type="InterPro" id="IPR049577">
    <property type="entry name" value="GMPP_N"/>
</dbReference>
<dbReference type="RefSeq" id="WP_144993256.1">
    <property type="nucleotide sequence ID" value="NZ_CP036281.1"/>
</dbReference>
<dbReference type="GO" id="GO:0004475">
    <property type="term" value="F:mannose-1-phosphate guanylyltransferase (GTP) activity"/>
    <property type="evidence" value="ECO:0007669"/>
    <property type="project" value="UniProtKB-EC"/>
</dbReference>
<comment type="similarity">
    <text evidence="1">Belongs to the mannose-6-phosphate isomerase type 2 family.</text>
</comment>
<evidence type="ECO:0000256" key="7">
    <source>
        <dbReference type="ARBA" id="ARBA00047343"/>
    </source>
</evidence>
<dbReference type="KEGG" id="plon:Pla110_07080"/>